<dbReference type="PANTHER" id="PTHR45566">
    <property type="entry name" value="HTH-TYPE TRANSCRIPTIONAL REGULATOR YHJB-RELATED"/>
    <property type="match status" value="1"/>
</dbReference>
<protein>
    <submittedName>
        <fullName evidence="5">DNA-binding response regulator</fullName>
    </submittedName>
</protein>
<dbReference type="PROSITE" id="PS50110">
    <property type="entry name" value="RESPONSE_REGULATORY"/>
    <property type="match status" value="1"/>
</dbReference>
<proteinExistence type="predicted"/>
<evidence type="ECO:0000256" key="1">
    <source>
        <dbReference type="ARBA" id="ARBA00023125"/>
    </source>
</evidence>
<dbReference type="SUPFAM" id="SSF52172">
    <property type="entry name" value="CheY-like"/>
    <property type="match status" value="1"/>
</dbReference>
<feature type="modified residue" description="4-aspartylphosphate" evidence="2">
    <location>
        <position position="53"/>
    </location>
</feature>
<feature type="domain" description="HTH luxR-type" evidence="3">
    <location>
        <begin position="135"/>
        <end position="200"/>
    </location>
</feature>
<name>A0A2D2B0E7_9CAUL</name>
<dbReference type="InterPro" id="IPR036388">
    <property type="entry name" value="WH-like_DNA-bd_sf"/>
</dbReference>
<dbReference type="RefSeq" id="WP_099622953.1">
    <property type="nucleotide sequence ID" value="NZ_CP024201.1"/>
</dbReference>
<dbReference type="Gene3D" id="1.10.10.10">
    <property type="entry name" value="Winged helix-like DNA-binding domain superfamily/Winged helix DNA-binding domain"/>
    <property type="match status" value="1"/>
</dbReference>
<dbReference type="SMART" id="SM00448">
    <property type="entry name" value="REC"/>
    <property type="match status" value="1"/>
</dbReference>
<dbReference type="InterPro" id="IPR000792">
    <property type="entry name" value="Tscrpt_reg_LuxR_C"/>
</dbReference>
<dbReference type="SUPFAM" id="SSF46894">
    <property type="entry name" value="C-terminal effector domain of the bipartite response regulators"/>
    <property type="match status" value="1"/>
</dbReference>
<dbReference type="AlphaFoldDB" id="A0A2D2B0E7"/>
<reference evidence="5 6" key="1">
    <citation type="submission" date="2017-10" db="EMBL/GenBank/DDBJ databases">
        <title>Genome sequence of Caulobacter mirabilis FWC38.</title>
        <authorList>
            <person name="Fiebig A."/>
            <person name="Crosson S."/>
        </authorList>
    </citation>
    <scope>NUCLEOTIDE SEQUENCE [LARGE SCALE GENOMIC DNA]</scope>
    <source>
        <strain evidence="5 6">FWC 38</strain>
    </source>
</reference>
<dbReference type="Proteomes" id="UP000228945">
    <property type="component" value="Chromosome"/>
</dbReference>
<dbReference type="SMART" id="SM00421">
    <property type="entry name" value="HTH_LUXR"/>
    <property type="match status" value="1"/>
</dbReference>
<dbReference type="InterPro" id="IPR016032">
    <property type="entry name" value="Sig_transdc_resp-reg_C-effctor"/>
</dbReference>
<evidence type="ECO:0000313" key="5">
    <source>
        <dbReference type="EMBL" id="ATQ43704.1"/>
    </source>
</evidence>
<dbReference type="GO" id="GO:0003677">
    <property type="term" value="F:DNA binding"/>
    <property type="evidence" value="ECO:0007669"/>
    <property type="project" value="UniProtKB-KW"/>
</dbReference>
<dbReference type="CDD" id="cd06170">
    <property type="entry name" value="LuxR_C_like"/>
    <property type="match status" value="1"/>
</dbReference>
<dbReference type="KEGG" id="cmb:CSW64_15535"/>
<dbReference type="Pfam" id="PF00196">
    <property type="entry name" value="GerE"/>
    <property type="match status" value="1"/>
</dbReference>
<evidence type="ECO:0000259" key="3">
    <source>
        <dbReference type="PROSITE" id="PS50043"/>
    </source>
</evidence>
<dbReference type="PROSITE" id="PS50043">
    <property type="entry name" value="HTH_LUXR_2"/>
    <property type="match status" value="1"/>
</dbReference>
<dbReference type="OrthoDB" id="9814495at2"/>
<evidence type="ECO:0000256" key="2">
    <source>
        <dbReference type="PROSITE-ProRule" id="PRU00169"/>
    </source>
</evidence>
<dbReference type="EMBL" id="CP024201">
    <property type="protein sequence ID" value="ATQ43704.1"/>
    <property type="molecule type" value="Genomic_DNA"/>
</dbReference>
<sequence>MDVLIIDDQPVFRETLAELIGKRFAGAHVRLAKDLESGLSMLAQRRSDLVVADLSSPGLQTDSGLRLLIERADGRPVLALDGRRHGHNLERSRRVGARGYLTKTSTRALMDAAIALVAAGGVYHPVDGDGEADHDGGRAKALSPRQLQVLRGLTQGKSNREIAVDLGIAEATVKLHVHAILNATGARNRTEAALLGRDAHVVQD</sequence>
<keyword evidence="1 5" id="KW-0238">DNA-binding</keyword>
<evidence type="ECO:0000259" key="4">
    <source>
        <dbReference type="PROSITE" id="PS50110"/>
    </source>
</evidence>
<dbReference type="GO" id="GO:0000160">
    <property type="term" value="P:phosphorelay signal transduction system"/>
    <property type="evidence" value="ECO:0007669"/>
    <property type="project" value="InterPro"/>
</dbReference>
<dbReference type="Gene3D" id="3.40.50.2300">
    <property type="match status" value="1"/>
</dbReference>
<dbReference type="Pfam" id="PF00072">
    <property type="entry name" value="Response_reg"/>
    <property type="match status" value="1"/>
</dbReference>
<accession>A0A2D2B0E7</accession>
<keyword evidence="2" id="KW-0597">Phosphoprotein</keyword>
<dbReference type="PANTHER" id="PTHR45566:SF2">
    <property type="entry name" value="NARL SUBFAMILY"/>
    <property type="match status" value="1"/>
</dbReference>
<gene>
    <name evidence="5" type="ORF">CSW64_15535</name>
</gene>
<dbReference type="PRINTS" id="PR00038">
    <property type="entry name" value="HTHLUXR"/>
</dbReference>
<dbReference type="InterPro" id="IPR051015">
    <property type="entry name" value="EvgA-like"/>
</dbReference>
<dbReference type="GO" id="GO:0006355">
    <property type="term" value="P:regulation of DNA-templated transcription"/>
    <property type="evidence" value="ECO:0007669"/>
    <property type="project" value="InterPro"/>
</dbReference>
<keyword evidence="6" id="KW-1185">Reference proteome</keyword>
<feature type="domain" description="Response regulatory" evidence="4">
    <location>
        <begin position="2"/>
        <end position="118"/>
    </location>
</feature>
<dbReference type="InterPro" id="IPR011006">
    <property type="entry name" value="CheY-like_superfamily"/>
</dbReference>
<organism evidence="5 6">
    <name type="scientific">Caulobacter mirabilis</name>
    <dbReference type="NCBI Taxonomy" id="69666"/>
    <lineage>
        <taxon>Bacteria</taxon>
        <taxon>Pseudomonadati</taxon>
        <taxon>Pseudomonadota</taxon>
        <taxon>Alphaproteobacteria</taxon>
        <taxon>Caulobacterales</taxon>
        <taxon>Caulobacteraceae</taxon>
        <taxon>Caulobacter</taxon>
    </lineage>
</organism>
<evidence type="ECO:0000313" key="6">
    <source>
        <dbReference type="Proteomes" id="UP000228945"/>
    </source>
</evidence>
<dbReference type="InterPro" id="IPR001789">
    <property type="entry name" value="Sig_transdc_resp-reg_receiver"/>
</dbReference>